<dbReference type="Proteomes" id="UP000663874">
    <property type="component" value="Unassembled WGS sequence"/>
</dbReference>
<gene>
    <name evidence="2" type="ORF">FNK824_LOCUS36907</name>
</gene>
<reference evidence="2" key="1">
    <citation type="submission" date="2021-02" db="EMBL/GenBank/DDBJ databases">
        <authorList>
            <person name="Nowell W R."/>
        </authorList>
    </citation>
    <scope>NUCLEOTIDE SEQUENCE</scope>
</reference>
<evidence type="ECO:0000313" key="3">
    <source>
        <dbReference type="Proteomes" id="UP000663874"/>
    </source>
</evidence>
<comment type="caution">
    <text evidence="2">The sequence shown here is derived from an EMBL/GenBank/DDBJ whole genome shotgun (WGS) entry which is preliminary data.</text>
</comment>
<evidence type="ECO:0000313" key="2">
    <source>
        <dbReference type="EMBL" id="CAF4213804.1"/>
    </source>
</evidence>
<dbReference type="InterPro" id="IPR000157">
    <property type="entry name" value="TIR_dom"/>
</dbReference>
<organism evidence="2 3">
    <name type="scientific">Rotaria sordida</name>
    <dbReference type="NCBI Taxonomy" id="392033"/>
    <lineage>
        <taxon>Eukaryota</taxon>
        <taxon>Metazoa</taxon>
        <taxon>Spiralia</taxon>
        <taxon>Gnathifera</taxon>
        <taxon>Rotifera</taxon>
        <taxon>Eurotatoria</taxon>
        <taxon>Bdelloidea</taxon>
        <taxon>Philodinida</taxon>
        <taxon>Philodinidae</taxon>
        <taxon>Rotaria</taxon>
    </lineage>
</organism>
<protein>
    <recommendedName>
        <fullName evidence="1">TIR domain-containing protein</fullName>
    </recommendedName>
</protein>
<sequence>CMSSNYKKSTNCKAEAEYAFNRKSKIIPLIVEPEYKADGWLGFLAGSKIYIDFADKEGEEFEKAYELLIEELKRNGLHDIKRSQENITTDGTATETESKPEELKKECQQCRIETREYLNFPLASMWNEQHVEEFLTDNKLDQLIHICESMDGEALIEFHRSCEAKPDIMYGLLNNPKEGHPLSFGTFFKFIAKLKKYLPKKSMSKVYFRYNFIYPSSNATEAATTAKEMNKPR</sequence>
<dbReference type="PANTHER" id="PTHR46270:SF2">
    <property type="entry name" value="TIR DOMAIN-CONTAINING PROTEIN"/>
    <property type="match status" value="1"/>
</dbReference>
<dbReference type="Pfam" id="PF13676">
    <property type="entry name" value="TIR_2"/>
    <property type="match status" value="1"/>
</dbReference>
<proteinExistence type="predicted"/>
<evidence type="ECO:0000259" key="1">
    <source>
        <dbReference type="Pfam" id="PF13676"/>
    </source>
</evidence>
<feature type="non-terminal residue" evidence="2">
    <location>
        <position position="1"/>
    </location>
</feature>
<dbReference type="AlphaFoldDB" id="A0A820CCV0"/>
<dbReference type="PANTHER" id="PTHR46270">
    <property type="entry name" value="ARMADILLO-TYPE FOLD-RELATED"/>
    <property type="match status" value="1"/>
</dbReference>
<feature type="domain" description="TIR" evidence="1">
    <location>
        <begin position="1"/>
        <end position="67"/>
    </location>
</feature>
<name>A0A820CCV0_9BILA</name>
<dbReference type="GO" id="GO:0007165">
    <property type="term" value="P:signal transduction"/>
    <property type="evidence" value="ECO:0007669"/>
    <property type="project" value="InterPro"/>
</dbReference>
<dbReference type="EMBL" id="CAJOBE010017718">
    <property type="protein sequence ID" value="CAF4213804.1"/>
    <property type="molecule type" value="Genomic_DNA"/>
</dbReference>
<accession>A0A820CCV0</accession>